<dbReference type="InterPro" id="IPR036086">
    <property type="entry name" value="ParB/Sulfiredoxin_sf"/>
</dbReference>
<dbReference type="InterPro" id="IPR036388">
    <property type="entry name" value="WH-like_DNA-bd_sf"/>
</dbReference>
<dbReference type="Gene3D" id="3.90.1530.10">
    <property type="entry name" value="Conserved hypothetical protein from pyrococcus furiosus pfu- 392566-001, ParB domain"/>
    <property type="match status" value="1"/>
</dbReference>
<sequence length="221" mass="24940">MATETGSIIVETIETKEVSIKEVKTSTDFTMRKELDKELIVQYKENLSIIIDQNPIKIYDTPSGLILYDGFHRLSAARQLNWTKIKAIVKKGSVQDAHAAACLANLKHGKPLTKDERKKAIQEYIKLKVKISNRLIARDIGVNEITIRRSRRELEAKGEIEPQEKRLGADNRTITTPTATNVAVGPEPEPDPFAEWFSEHVVCGDAFKVMPTLERKFDLAI</sequence>
<dbReference type="SUPFAM" id="SSF110849">
    <property type="entry name" value="ParB/Sulfiredoxin"/>
    <property type="match status" value="1"/>
</dbReference>
<comment type="caution">
    <text evidence="2">The sequence shown here is derived from an EMBL/GenBank/DDBJ whole genome shotgun (WGS) entry which is preliminary data.</text>
</comment>
<gene>
    <name evidence="2" type="ORF">S12H4_47167</name>
</gene>
<evidence type="ECO:0000313" key="2">
    <source>
        <dbReference type="EMBL" id="GAJ08392.1"/>
    </source>
</evidence>
<protein>
    <recommendedName>
        <fullName evidence="1">ParB-like N-terminal domain-containing protein</fullName>
    </recommendedName>
</protein>
<feature type="non-terminal residue" evidence="2">
    <location>
        <position position="221"/>
    </location>
</feature>
<dbReference type="Gene3D" id="1.10.10.10">
    <property type="entry name" value="Winged helix-like DNA-binding domain superfamily/Winged helix DNA-binding domain"/>
    <property type="match status" value="1"/>
</dbReference>
<evidence type="ECO:0000259" key="1">
    <source>
        <dbReference type="SMART" id="SM00470"/>
    </source>
</evidence>
<dbReference type="InterPro" id="IPR003115">
    <property type="entry name" value="ParB_N"/>
</dbReference>
<accession>X1UXT6</accession>
<dbReference type="EMBL" id="BARW01029341">
    <property type="protein sequence ID" value="GAJ08392.1"/>
    <property type="molecule type" value="Genomic_DNA"/>
</dbReference>
<name>X1UXT6_9ZZZZ</name>
<feature type="domain" description="ParB-like N-terminal" evidence="1">
    <location>
        <begin position="16"/>
        <end position="106"/>
    </location>
</feature>
<proteinExistence type="predicted"/>
<organism evidence="2">
    <name type="scientific">marine sediment metagenome</name>
    <dbReference type="NCBI Taxonomy" id="412755"/>
    <lineage>
        <taxon>unclassified sequences</taxon>
        <taxon>metagenomes</taxon>
        <taxon>ecological metagenomes</taxon>
    </lineage>
</organism>
<reference evidence="2" key="1">
    <citation type="journal article" date="2014" name="Front. Microbiol.">
        <title>High frequency of phylogenetically diverse reductive dehalogenase-homologous genes in deep subseafloor sedimentary metagenomes.</title>
        <authorList>
            <person name="Kawai M."/>
            <person name="Futagami T."/>
            <person name="Toyoda A."/>
            <person name="Takaki Y."/>
            <person name="Nishi S."/>
            <person name="Hori S."/>
            <person name="Arai W."/>
            <person name="Tsubouchi T."/>
            <person name="Morono Y."/>
            <person name="Uchiyama I."/>
            <person name="Ito T."/>
            <person name="Fujiyama A."/>
            <person name="Inagaki F."/>
            <person name="Takami H."/>
        </authorList>
    </citation>
    <scope>NUCLEOTIDE SEQUENCE</scope>
    <source>
        <strain evidence="2">Expedition CK06-06</strain>
    </source>
</reference>
<dbReference type="AlphaFoldDB" id="X1UXT6"/>
<dbReference type="SMART" id="SM00470">
    <property type="entry name" value="ParB"/>
    <property type="match status" value="1"/>
</dbReference>